<gene>
    <name evidence="1" type="ORF">JW322_28160</name>
</gene>
<accession>A0AA43DYF1</accession>
<evidence type="ECO:0000313" key="2">
    <source>
        <dbReference type="Proteomes" id="UP001162155"/>
    </source>
</evidence>
<dbReference type="RefSeq" id="WP_280319682.1">
    <property type="nucleotide sequence ID" value="NZ_JAFFRY010000016.1"/>
</dbReference>
<organism evidence="1 2">
    <name type="scientific">Pseudomonas syringae pv. papulans</name>
    <dbReference type="NCBI Taxonomy" id="83963"/>
    <lineage>
        <taxon>Bacteria</taxon>
        <taxon>Pseudomonadati</taxon>
        <taxon>Pseudomonadota</taxon>
        <taxon>Gammaproteobacteria</taxon>
        <taxon>Pseudomonadales</taxon>
        <taxon>Pseudomonadaceae</taxon>
        <taxon>Pseudomonas</taxon>
        <taxon>Pseudomonas syringae</taxon>
    </lineage>
</organism>
<dbReference type="Proteomes" id="UP001162155">
    <property type="component" value="Unassembled WGS sequence"/>
</dbReference>
<dbReference type="EMBL" id="JAFFRZ010000002">
    <property type="protein sequence ID" value="MDH4625536.1"/>
    <property type="molecule type" value="Genomic_DNA"/>
</dbReference>
<comment type="caution">
    <text evidence="1">The sequence shown here is derived from an EMBL/GenBank/DDBJ whole genome shotgun (WGS) entry which is preliminary data.</text>
</comment>
<protein>
    <submittedName>
        <fullName evidence="1">Uncharacterized protein</fullName>
    </submittedName>
</protein>
<evidence type="ECO:0000313" key="1">
    <source>
        <dbReference type="EMBL" id="MDH4625536.1"/>
    </source>
</evidence>
<reference evidence="1" key="1">
    <citation type="submission" date="2021-02" db="EMBL/GenBank/DDBJ databases">
        <title>Genome analysis of blister spot of apple pathogen from New York area.</title>
        <authorList>
            <person name="Kandel P."/>
            <person name="Hockett K.L."/>
            <person name="Santander R."/>
            <person name="Acimovic S."/>
        </authorList>
    </citation>
    <scope>NUCLEOTIDE SEQUENCE</scope>
    <source>
        <strain evidence="1">PSP1</strain>
    </source>
</reference>
<sequence length="89" mass="10174">MPRKPAAPATELVVQSDPEDLAGLRRDAERYRWLRERAVRINGSEVWWQGNFLDLRCDTGLGHVQGEYEVVPDLAPPRRRLAKPGLKPE</sequence>
<dbReference type="AlphaFoldDB" id="A0AA43DYF1"/>
<proteinExistence type="predicted"/>
<name>A0AA43DYF1_PSESX</name>